<gene>
    <name evidence="1" type="ORF">NAS2_0718</name>
</gene>
<dbReference type="AlphaFoldDB" id="A0A4P2VD91"/>
<keyword evidence="2" id="KW-1185">Reference proteome</keyword>
<dbReference type="Proteomes" id="UP000509448">
    <property type="component" value="Chromosome"/>
</dbReference>
<dbReference type="Gene3D" id="3.10.450.50">
    <property type="match status" value="1"/>
</dbReference>
<organism evidence="1 2">
    <name type="scientific">Conexivisphaera calida</name>
    <dbReference type="NCBI Taxonomy" id="1874277"/>
    <lineage>
        <taxon>Archaea</taxon>
        <taxon>Nitrososphaerota</taxon>
        <taxon>Conexivisphaeria</taxon>
        <taxon>Conexivisphaerales</taxon>
        <taxon>Conexivisphaeraceae</taxon>
        <taxon>Conexivisphaera</taxon>
    </lineage>
</organism>
<name>A0A4P2VD91_9ARCH</name>
<evidence type="ECO:0000313" key="1">
    <source>
        <dbReference type="EMBL" id="BBE42107.1"/>
    </source>
</evidence>
<accession>A0A4P2VD91</accession>
<dbReference type="OrthoDB" id="56193at2157"/>
<reference evidence="1 2" key="1">
    <citation type="journal article" date="2019" name="ISME J.">
        <title>Isolation and characterization of a thermophilic sulfur- and iron-reducing thaumarchaeote from a terrestrial acidic hot spring.</title>
        <authorList>
            <person name="Kato S."/>
            <person name="Itoh T."/>
            <person name="Yuki M."/>
            <person name="Nagamori M."/>
            <person name="Ohnishi M."/>
            <person name="Uematsu K."/>
            <person name="Suzuki K."/>
            <person name="Takashina T."/>
            <person name="Ohkuma M."/>
        </authorList>
    </citation>
    <scope>NUCLEOTIDE SEQUENCE [LARGE SCALE GENOMIC DNA]</scope>
    <source>
        <strain evidence="1 2">NAS-02</strain>
    </source>
</reference>
<dbReference type="GeneID" id="55584533"/>
<dbReference type="InterPro" id="IPR032710">
    <property type="entry name" value="NTF2-like_dom_sf"/>
</dbReference>
<dbReference type="SUPFAM" id="SSF54427">
    <property type="entry name" value="NTF2-like"/>
    <property type="match status" value="1"/>
</dbReference>
<dbReference type="RefSeq" id="WP_174448377.1">
    <property type="nucleotide sequence ID" value="NZ_AP018732.1"/>
</dbReference>
<dbReference type="KEGG" id="ccai:NAS2_0718"/>
<protein>
    <submittedName>
        <fullName evidence="1">FIG028593: membrane protein</fullName>
    </submittedName>
</protein>
<evidence type="ECO:0000313" key="2">
    <source>
        <dbReference type="Proteomes" id="UP000509448"/>
    </source>
</evidence>
<proteinExistence type="predicted"/>
<sequence>MKSTTIVLAVIAVILVVIAAAYASMYYSATAKYSSELAAKNSEIGSLSSELTGYMQSGALAAAMSHWNDIAIEDTGLIAQGYAPNAVLKWVGGPLSGTYTGTSQIESVWTKFTNLYETVYWYTIVPPTVTQVNSTYYVVSAPVQFFVAPASDPENLFVLNVTETLGLTATAGAPSGFSIAQEVWSVKPVPLTAVIAGYPGQDVLVSDQVLANAYSHWNNIAIENTDLIMQEYSPGAQLVWLGGPLNGTYEGTSQINATWTKFSDMYEYVVWYAEEPPSVTVSGTTATASAQLQFIVFPFSTAANPTPHALLLNVNDTLTYQFSSGSWTLVHETWKVSPAPISSAAPGYSAPAYSG</sequence>
<dbReference type="EMBL" id="AP018732">
    <property type="protein sequence ID" value="BBE42107.1"/>
    <property type="molecule type" value="Genomic_DNA"/>
</dbReference>